<dbReference type="InterPro" id="IPR010982">
    <property type="entry name" value="Lambda_DNA-bd_dom_sf"/>
</dbReference>
<evidence type="ECO:0000313" key="4">
    <source>
        <dbReference type="Proteomes" id="UP000053127"/>
    </source>
</evidence>
<dbReference type="SUPFAM" id="SSF47413">
    <property type="entry name" value="lambda repressor-like DNA-binding domains"/>
    <property type="match status" value="1"/>
</dbReference>
<dbReference type="OrthoDB" id="4144527at2"/>
<feature type="domain" description="HTH cro/C1-type" evidence="2">
    <location>
        <begin position="32"/>
        <end position="83"/>
    </location>
</feature>
<dbReference type="PANTHER" id="PTHR35010:SF2">
    <property type="entry name" value="BLL4672 PROTEIN"/>
    <property type="match status" value="1"/>
</dbReference>
<proteinExistence type="predicted"/>
<dbReference type="SMART" id="SM00530">
    <property type="entry name" value="HTH_XRE"/>
    <property type="match status" value="1"/>
</dbReference>
<dbReference type="Pfam" id="PF17765">
    <property type="entry name" value="MLTR_LBD"/>
    <property type="match status" value="1"/>
</dbReference>
<comment type="caution">
    <text evidence="3">The sequence shown here is derived from an EMBL/GenBank/DDBJ whole genome shotgun (WGS) entry which is preliminary data.</text>
</comment>
<dbReference type="AlphaFoldDB" id="A0A101PBD3"/>
<sequence length="290" mass="32059">MDKEALRGLLQHKRALIDPADVGWPRRTGRGRRSPGLSQAQVAQALFVSERTYAQLERGEMPSATAEFLDSVARVLRMAEPERTALYVYALGHKPPFPMDLRAGTSVDAAWRTAIGTVSGLPCYVNDVAWNLLAWNDDFVRLFPRKADAEPRLPERNLIRWMLLREEAREHHLVDWEGRWAGPVAAQLRAAVAAHPDNQDLRQLDAEVNDDAVAGPIYRKHDIAYVQRDGDTRPVRHPDLPAAGPGEGAAADRCCADHAPSRIGTVTICAAQPLRSPGAQFSFLVFRPAG</sequence>
<dbReference type="Gene3D" id="3.30.450.180">
    <property type="match status" value="1"/>
</dbReference>
<keyword evidence="4" id="KW-1185">Reference proteome</keyword>
<dbReference type="EMBL" id="LMWN01000008">
    <property type="protein sequence ID" value="KUN08378.1"/>
    <property type="molecule type" value="Genomic_DNA"/>
</dbReference>
<dbReference type="PANTHER" id="PTHR35010">
    <property type="entry name" value="BLL4672 PROTEIN-RELATED"/>
    <property type="match status" value="1"/>
</dbReference>
<feature type="region of interest" description="Disordered" evidence="1">
    <location>
        <begin position="228"/>
        <end position="247"/>
    </location>
</feature>
<name>A0A101PBD3_9ACTN</name>
<dbReference type="Gene3D" id="1.10.260.40">
    <property type="entry name" value="lambda repressor-like DNA-binding domains"/>
    <property type="match status" value="1"/>
</dbReference>
<dbReference type="InterPro" id="IPR001387">
    <property type="entry name" value="Cro/C1-type_HTH"/>
</dbReference>
<evidence type="ECO:0000313" key="3">
    <source>
        <dbReference type="EMBL" id="KUN08378.1"/>
    </source>
</evidence>
<evidence type="ECO:0000256" key="1">
    <source>
        <dbReference type="SAM" id="MobiDB-lite"/>
    </source>
</evidence>
<accession>A0A101PBD3</accession>
<dbReference type="STRING" id="67386.AQI95_08365"/>
<dbReference type="InterPro" id="IPR041413">
    <property type="entry name" value="MLTR_LBD"/>
</dbReference>
<dbReference type="RefSeq" id="WP_067119752.1">
    <property type="nucleotide sequence ID" value="NZ_KQ948208.1"/>
</dbReference>
<dbReference type="CDD" id="cd00093">
    <property type="entry name" value="HTH_XRE"/>
    <property type="match status" value="1"/>
</dbReference>
<evidence type="ECO:0000259" key="2">
    <source>
        <dbReference type="PROSITE" id="PS50943"/>
    </source>
</evidence>
<protein>
    <submittedName>
        <fullName evidence="3">Transcriptional regulator</fullName>
    </submittedName>
</protein>
<dbReference type="Pfam" id="PF13560">
    <property type="entry name" value="HTH_31"/>
    <property type="match status" value="1"/>
</dbReference>
<feature type="compositionally biased region" description="Basic and acidic residues" evidence="1">
    <location>
        <begin position="228"/>
        <end position="239"/>
    </location>
</feature>
<dbReference type="GO" id="GO:0003677">
    <property type="term" value="F:DNA binding"/>
    <property type="evidence" value="ECO:0007669"/>
    <property type="project" value="InterPro"/>
</dbReference>
<gene>
    <name evidence="3" type="ORF">AQI95_08365</name>
</gene>
<dbReference type="PROSITE" id="PS50943">
    <property type="entry name" value="HTH_CROC1"/>
    <property type="match status" value="1"/>
</dbReference>
<organism evidence="3 4">
    <name type="scientific">Streptomyces yokosukanensis</name>
    <dbReference type="NCBI Taxonomy" id="67386"/>
    <lineage>
        <taxon>Bacteria</taxon>
        <taxon>Bacillati</taxon>
        <taxon>Actinomycetota</taxon>
        <taxon>Actinomycetes</taxon>
        <taxon>Kitasatosporales</taxon>
        <taxon>Streptomycetaceae</taxon>
        <taxon>Streptomyces</taxon>
    </lineage>
</organism>
<reference evidence="3 4" key="1">
    <citation type="submission" date="2015-10" db="EMBL/GenBank/DDBJ databases">
        <title>Draft genome sequence of Streptomyces yokosukanensis DSM 40224, type strain for the species Streptomyces yokosukanensis.</title>
        <authorList>
            <person name="Ruckert C."/>
            <person name="Winkler A."/>
            <person name="Kalinowski J."/>
            <person name="Kampfer P."/>
            <person name="Glaeser S."/>
        </authorList>
    </citation>
    <scope>NUCLEOTIDE SEQUENCE [LARGE SCALE GENOMIC DNA]</scope>
    <source>
        <strain evidence="3 4">DSM 40224</strain>
    </source>
</reference>
<dbReference type="Proteomes" id="UP000053127">
    <property type="component" value="Unassembled WGS sequence"/>
</dbReference>